<name>A0A5J4K752_9CHLR</name>
<dbReference type="Proteomes" id="UP000334820">
    <property type="component" value="Unassembled WGS sequence"/>
</dbReference>
<gene>
    <name evidence="2" type="ORF">KTAU_15390</name>
</gene>
<dbReference type="Gene3D" id="1.10.10.10">
    <property type="entry name" value="Winged helix-like DNA-binding domain superfamily/Winged helix DNA-binding domain"/>
    <property type="match status" value="1"/>
</dbReference>
<evidence type="ECO:0000313" key="3">
    <source>
        <dbReference type="Proteomes" id="UP000334820"/>
    </source>
</evidence>
<keyword evidence="3" id="KW-1185">Reference proteome</keyword>
<accession>A0A5J4K752</accession>
<comment type="caution">
    <text evidence="2">The sequence shown here is derived from an EMBL/GenBank/DDBJ whole genome shotgun (WGS) entry which is preliminary data.</text>
</comment>
<evidence type="ECO:0000259" key="1">
    <source>
        <dbReference type="PROSITE" id="PS50931"/>
    </source>
</evidence>
<dbReference type="EMBL" id="BKZV01000002">
    <property type="protein sequence ID" value="GER82902.1"/>
    <property type="molecule type" value="Genomic_DNA"/>
</dbReference>
<dbReference type="RefSeq" id="WP_151728207.1">
    <property type="nucleotide sequence ID" value="NZ_BKZV01000002.1"/>
</dbReference>
<feature type="domain" description="HTH lysR-type" evidence="1">
    <location>
        <begin position="1"/>
        <end position="31"/>
    </location>
</feature>
<sequence>MQPAVTQQLAALEATVGEPLFLRHRGNKELYNQIVQARSDRPCYAVECRANTFKNSS</sequence>
<proteinExistence type="predicted"/>
<dbReference type="InterPro" id="IPR000847">
    <property type="entry name" value="LysR_HTH_N"/>
</dbReference>
<organism evidence="2 3">
    <name type="scientific">Thermogemmatispora aurantia</name>
    <dbReference type="NCBI Taxonomy" id="2045279"/>
    <lineage>
        <taxon>Bacteria</taxon>
        <taxon>Bacillati</taxon>
        <taxon>Chloroflexota</taxon>
        <taxon>Ktedonobacteria</taxon>
        <taxon>Thermogemmatisporales</taxon>
        <taxon>Thermogemmatisporaceae</taxon>
        <taxon>Thermogemmatispora</taxon>
    </lineage>
</organism>
<protein>
    <recommendedName>
        <fullName evidence="1">HTH lysR-type domain-containing protein</fullName>
    </recommendedName>
</protein>
<reference evidence="2 3" key="1">
    <citation type="journal article" date="2019" name="Int. J. Syst. Evol. Microbiol.">
        <title>Thermogemmatispora aurantia sp. nov. and Thermogemmatispora argillosa sp. nov., within the class Ktedonobacteria, and emended description of the genus Thermogemmatispora.</title>
        <authorList>
            <person name="Zheng Y."/>
            <person name="Wang C.M."/>
            <person name="Sakai Y."/>
            <person name="Abe K."/>
            <person name="Yokota A."/>
            <person name="Yabe S."/>
        </authorList>
    </citation>
    <scope>NUCLEOTIDE SEQUENCE [LARGE SCALE GENOMIC DNA]</scope>
    <source>
        <strain evidence="2 3">A1-2</strain>
    </source>
</reference>
<dbReference type="GO" id="GO:0003700">
    <property type="term" value="F:DNA-binding transcription factor activity"/>
    <property type="evidence" value="ECO:0007669"/>
    <property type="project" value="InterPro"/>
</dbReference>
<evidence type="ECO:0000313" key="2">
    <source>
        <dbReference type="EMBL" id="GER82902.1"/>
    </source>
</evidence>
<dbReference type="InterPro" id="IPR036388">
    <property type="entry name" value="WH-like_DNA-bd_sf"/>
</dbReference>
<dbReference type="PROSITE" id="PS50931">
    <property type="entry name" value="HTH_LYSR"/>
    <property type="match status" value="1"/>
</dbReference>
<dbReference type="AlphaFoldDB" id="A0A5J4K752"/>
<dbReference type="Pfam" id="PF00126">
    <property type="entry name" value="HTH_1"/>
    <property type="match status" value="1"/>
</dbReference>